<dbReference type="RefSeq" id="XP_002505503.1">
    <property type="nucleotide sequence ID" value="XM_002505457.1"/>
</dbReference>
<dbReference type="InParanoid" id="C1EGE1"/>
<dbReference type="Pfam" id="PF13879">
    <property type="entry name" value="Hmw_CFAP97"/>
    <property type="match status" value="1"/>
</dbReference>
<sequence length="203" mass="23591">MREDMGPRPKLPFNDSKCQPFFRTLTDAMRVKGGTGGGAKSSVPPLPTPYMKWERERCAKIAEDKLKKVKASVDNKPPPRFKHMVVNAKKAQLEEDRLVEIEHQNRKLLQNLSKISERKGVEGVEERSPKKPLRRGEAPGARGKSLNLLNRQRELDRIERENAAILRRIQEQNNKDSEFSVAKMEREWKEVQEHRKMCRQWIG</sequence>
<dbReference type="InterPro" id="IPR038791">
    <property type="entry name" value="Cfap97/Hemingway"/>
</dbReference>
<protein>
    <submittedName>
        <fullName evidence="4">Uncharacterized protein</fullName>
    </submittedName>
</protein>
<dbReference type="OMA" id="RIGHYPR"/>
<dbReference type="eggNOG" id="ENOG502SCN9">
    <property type="taxonomic scope" value="Eukaryota"/>
</dbReference>
<accession>C1EGE1</accession>
<keyword evidence="2" id="KW-0175">Coiled coil</keyword>
<feature type="region of interest" description="Disordered" evidence="3">
    <location>
        <begin position="118"/>
        <end position="146"/>
    </location>
</feature>
<gene>
    <name evidence="4" type="ORF">MICPUN_63611</name>
</gene>
<dbReference type="EMBL" id="CP001331">
    <property type="protein sequence ID" value="ACO66761.1"/>
    <property type="molecule type" value="Genomic_DNA"/>
</dbReference>
<dbReference type="AlphaFoldDB" id="C1EGE1"/>
<dbReference type="PANTHER" id="PTHR23035">
    <property type="entry name" value="CILIA- AND FLAGELLA-ASSOCIATED PROTEIN 97-RELATED"/>
    <property type="match status" value="1"/>
</dbReference>
<evidence type="ECO:0000313" key="4">
    <source>
        <dbReference type="EMBL" id="ACO66761.1"/>
    </source>
</evidence>
<evidence type="ECO:0000313" key="5">
    <source>
        <dbReference type="Proteomes" id="UP000002009"/>
    </source>
</evidence>
<reference evidence="4 5" key="1">
    <citation type="journal article" date="2009" name="Science">
        <title>Green evolution and dynamic adaptations revealed by genomes of the marine picoeukaryotes Micromonas.</title>
        <authorList>
            <person name="Worden A.Z."/>
            <person name="Lee J.H."/>
            <person name="Mock T."/>
            <person name="Rouze P."/>
            <person name="Simmons M.P."/>
            <person name="Aerts A.L."/>
            <person name="Allen A.E."/>
            <person name="Cuvelier M.L."/>
            <person name="Derelle E."/>
            <person name="Everett M.V."/>
            <person name="Foulon E."/>
            <person name="Grimwood J."/>
            <person name="Gundlach H."/>
            <person name="Henrissat B."/>
            <person name="Napoli C."/>
            <person name="McDonald S.M."/>
            <person name="Parker M.S."/>
            <person name="Rombauts S."/>
            <person name="Salamov A."/>
            <person name="Von Dassow P."/>
            <person name="Badger J.H."/>
            <person name="Coutinho P.M."/>
            <person name="Demir E."/>
            <person name="Dubchak I."/>
            <person name="Gentemann C."/>
            <person name="Eikrem W."/>
            <person name="Gready J.E."/>
            <person name="John U."/>
            <person name="Lanier W."/>
            <person name="Lindquist E.A."/>
            <person name="Lucas S."/>
            <person name="Mayer K.F."/>
            <person name="Moreau H."/>
            <person name="Not F."/>
            <person name="Otillar R."/>
            <person name="Panaud O."/>
            <person name="Pangilinan J."/>
            <person name="Paulsen I."/>
            <person name="Piegu B."/>
            <person name="Poliakov A."/>
            <person name="Robbens S."/>
            <person name="Schmutz J."/>
            <person name="Toulza E."/>
            <person name="Wyss T."/>
            <person name="Zelensky A."/>
            <person name="Zhou K."/>
            <person name="Armbrust E.V."/>
            <person name="Bhattacharya D."/>
            <person name="Goodenough U.W."/>
            <person name="Van de Peer Y."/>
            <person name="Grigoriev I.V."/>
        </authorList>
    </citation>
    <scope>NUCLEOTIDE SEQUENCE [LARGE SCALE GENOMIC DNA]</scope>
    <source>
        <strain evidence="5">RCC299 / NOUM17</strain>
    </source>
</reference>
<feature type="compositionally biased region" description="Basic and acidic residues" evidence="3">
    <location>
        <begin position="118"/>
        <end position="137"/>
    </location>
</feature>
<comment type="similarity">
    <text evidence="1">Belongs to the CFAP97 family.</text>
</comment>
<dbReference type="Proteomes" id="UP000002009">
    <property type="component" value="Chromosome 13"/>
</dbReference>
<dbReference type="OrthoDB" id="1888292at2759"/>
<feature type="region of interest" description="Disordered" evidence="3">
    <location>
        <begin position="32"/>
        <end position="51"/>
    </location>
</feature>
<feature type="coiled-coil region" evidence="2">
    <location>
        <begin position="91"/>
        <end position="118"/>
    </location>
</feature>
<evidence type="ECO:0000256" key="2">
    <source>
        <dbReference type="SAM" id="Coils"/>
    </source>
</evidence>
<organism evidence="4 5">
    <name type="scientific">Micromonas commoda (strain RCC299 / NOUM17 / CCMP2709)</name>
    <name type="common">Picoplanktonic green alga</name>
    <dbReference type="NCBI Taxonomy" id="296587"/>
    <lineage>
        <taxon>Eukaryota</taxon>
        <taxon>Viridiplantae</taxon>
        <taxon>Chlorophyta</taxon>
        <taxon>Mamiellophyceae</taxon>
        <taxon>Mamiellales</taxon>
        <taxon>Mamiellaceae</taxon>
        <taxon>Micromonas</taxon>
    </lineage>
</organism>
<keyword evidence="5" id="KW-1185">Reference proteome</keyword>
<dbReference type="KEGG" id="mis:MICPUN_63611"/>
<evidence type="ECO:0000256" key="3">
    <source>
        <dbReference type="SAM" id="MobiDB-lite"/>
    </source>
</evidence>
<dbReference type="GeneID" id="8248678"/>
<feature type="coiled-coil region" evidence="2">
    <location>
        <begin position="148"/>
        <end position="175"/>
    </location>
</feature>
<dbReference type="STRING" id="296587.C1EGE1"/>
<dbReference type="PANTHER" id="PTHR23035:SF2">
    <property type="entry name" value="KIAA1430 HOMOLOGUE"/>
    <property type="match status" value="1"/>
</dbReference>
<name>C1EGE1_MICCC</name>
<dbReference type="InterPro" id="IPR029488">
    <property type="entry name" value="Hmw/CFAP97"/>
</dbReference>
<proteinExistence type="inferred from homology"/>
<evidence type="ECO:0000256" key="1">
    <source>
        <dbReference type="ARBA" id="ARBA00008315"/>
    </source>
</evidence>